<dbReference type="GO" id="GO:0005509">
    <property type="term" value="F:calcium ion binding"/>
    <property type="evidence" value="ECO:0007669"/>
    <property type="project" value="UniProtKB-UniRule"/>
</dbReference>
<keyword evidence="2" id="KW-0812">Transmembrane</keyword>
<comment type="subcellular location">
    <subcellularLocation>
        <location evidence="1">Membrane</location>
    </subcellularLocation>
</comment>
<dbReference type="InterPro" id="IPR015919">
    <property type="entry name" value="Cadherin-like_sf"/>
</dbReference>
<dbReference type="SUPFAM" id="SSF49313">
    <property type="entry name" value="Cadherin-like"/>
    <property type="match status" value="6"/>
</dbReference>
<protein>
    <recommendedName>
        <fullName evidence="9">Cadherin domain-containing protein</fullName>
    </recommendedName>
</protein>
<proteinExistence type="predicted"/>
<evidence type="ECO:0000256" key="2">
    <source>
        <dbReference type="ARBA" id="ARBA00022692"/>
    </source>
</evidence>
<name>A0A3S5AG80_9PLAT</name>
<evidence type="ECO:0000313" key="11">
    <source>
        <dbReference type="Proteomes" id="UP000784294"/>
    </source>
</evidence>
<dbReference type="SMART" id="SM00112">
    <property type="entry name" value="CA"/>
    <property type="match status" value="6"/>
</dbReference>
<evidence type="ECO:0000259" key="9">
    <source>
        <dbReference type="PROSITE" id="PS50268"/>
    </source>
</evidence>
<dbReference type="GO" id="GO:0005886">
    <property type="term" value="C:plasma membrane"/>
    <property type="evidence" value="ECO:0007669"/>
    <property type="project" value="InterPro"/>
</dbReference>
<evidence type="ECO:0000256" key="1">
    <source>
        <dbReference type="ARBA" id="ARBA00004370"/>
    </source>
</evidence>
<keyword evidence="5" id="KW-1133">Transmembrane helix</keyword>
<dbReference type="PROSITE" id="PS50268">
    <property type="entry name" value="CADHERIN_2"/>
    <property type="match status" value="6"/>
</dbReference>
<dbReference type="PRINTS" id="PR00205">
    <property type="entry name" value="CADHERIN"/>
</dbReference>
<accession>A0A3S5AG80</accession>
<keyword evidence="11" id="KW-1185">Reference proteome</keyword>
<keyword evidence="4 7" id="KW-0106">Calcium</keyword>
<feature type="domain" description="Cadherin" evidence="9">
    <location>
        <begin position="529"/>
        <end position="634"/>
    </location>
</feature>
<keyword evidence="3" id="KW-0677">Repeat</keyword>
<dbReference type="GO" id="GO:0007156">
    <property type="term" value="P:homophilic cell adhesion via plasma membrane adhesion molecules"/>
    <property type="evidence" value="ECO:0007669"/>
    <property type="project" value="InterPro"/>
</dbReference>
<organism evidence="10 11">
    <name type="scientific">Protopolystoma xenopodis</name>
    <dbReference type="NCBI Taxonomy" id="117903"/>
    <lineage>
        <taxon>Eukaryota</taxon>
        <taxon>Metazoa</taxon>
        <taxon>Spiralia</taxon>
        <taxon>Lophotrochozoa</taxon>
        <taxon>Platyhelminthes</taxon>
        <taxon>Monogenea</taxon>
        <taxon>Polyopisthocotylea</taxon>
        <taxon>Polystomatidea</taxon>
        <taxon>Polystomatidae</taxon>
        <taxon>Protopolystoma</taxon>
    </lineage>
</organism>
<dbReference type="Pfam" id="PF00028">
    <property type="entry name" value="Cadherin"/>
    <property type="match status" value="2"/>
</dbReference>
<evidence type="ECO:0000313" key="10">
    <source>
        <dbReference type="EMBL" id="VEL15693.1"/>
    </source>
</evidence>
<reference evidence="10" key="1">
    <citation type="submission" date="2018-11" db="EMBL/GenBank/DDBJ databases">
        <authorList>
            <consortium name="Pathogen Informatics"/>
        </authorList>
    </citation>
    <scope>NUCLEOTIDE SEQUENCE</scope>
</reference>
<dbReference type="PANTHER" id="PTHR24026">
    <property type="entry name" value="FAT ATYPICAL CADHERIN-RELATED"/>
    <property type="match status" value="1"/>
</dbReference>
<gene>
    <name evidence="10" type="ORF">PXEA_LOCUS9133</name>
</gene>
<feature type="domain" description="Cadherin" evidence="9">
    <location>
        <begin position="635"/>
        <end position="764"/>
    </location>
</feature>
<feature type="domain" description="Cadherin" evidence="9">
    <location>
        <begin position="373"/>
        <end position="503"/>
    </location>
</feature>
<evidence type="ECO:0000256" key="5">
    <source>
        <dbReference type="ARBA" id="ARBA00022989"/>
    </source>
</evidence>
<evidence type="ECO:0000256" key="3">
    <source>
        <dbReference type="ARBA" id="ARBA00022737"/>
    </source>
</evidence>
<dbReference type="OrthoDB" id="6252479at2759"/>
<dbReference type="InterPro" id="IPR020894">
    <property type="entry name" value="Cadherin_CS"/>
</dbReference>
<feature type="domain" description="Cadherin" evidence="9">
    <location>
        <begin position="245"/>
        <end position="339"/>
    </location>
</feature>
<feature type="non-terminal residue" evidence="10">
    <location>
        <position position="1079"/>
    </location>
</feature>
<dbReference type="Proteomes" id="UP000784294">
    <property type="component" value="Unassembled WGS sequence"/>
</dbReference>
<feature type="signal peptide" evidence="8">
    <location>
        <begin position="1"/>
        <end position="19"/>
    </location>
</feature>
<evidence type="ECO:0000256" key="7">
    <source>
        <dbReference type="PROSITE-ProRule" id="PRU00043"/>
    </source>
</evidence>
<dbReference type="InterPro" id="IPR002126">
    <property type="entry name" value="Cadherin-like_dom"/>
</dbReference>
<evidence type="ECO:0000256" key="4">
    <source>
        <dbReference type="ARBA" id="ARBA00022837"/>
    </source>
</evidence>
<dbReference type="AlphaFoldDB" id="A0A3S5AG80"/>
<sequence length="1079" mass="115313">MHVCLLIVQVGVAVGVGLAEGVEPGPYSLSVSENASVGLVLVEDVRRLFGLSAQTRLKLGPGALGQFVSLDAATGRLRLRRSVDLEAPAVCEAEPSCCPHVNGEPRRRDDVFETDTNVNVDVDVNVNVEIGAFYGQSETTPDSPDSMEGVCLLDAFLLASATGTDQILPFAKLLLAVHDVNDNSPRFAASADEAKLESGADKKSASAWASEADAVGNGEGDGEAFVVAFWEGAGGLGVRRELPLATDADFSHRNRVVRYWLEGRTATATATATVGPFRLVFRPEGSVGAGLFLELVEELDREQRGEYRLRLLAEDGGGRRASLALVVLVLDVNEYSPVFQPVFPPDNGDGDGDVGIRLVPSPPDAAASSPVTPPRLYQLLVSEAVPVGTELARLSAVDRDAAPANRIVYSLGRCQPAAAAAATFRLDASTGSLSLRAGLDFERVSRFRLSVVATDAVAVAELESAAVRLALADAARPSSAERHSTTLLLDIRVVDTNDHAPEIRFDTTSLAPTSPPTSTSTATATATATATVVEVWVTENARPETSIAFFDVVDRDSPEHGRPQCLLTNHTRLFRLHRLAGLYAVQTVAALDRETQDRYRVGIRCLDDGRPTRLSTERSLLVRVGDENDLPPRFAHSRFAVRVAENSPPGTPLLIAGPVDQPVSVAAHDPDLDDSLAYRLEASPCSTQPPVNVNANGDGDGDGDGDYQLFEVVMPGAMLVTRSPMDREVRATRRFCVCADDGRHTSCAEVVVDLVDVNDNAPHFEQDTYTLRIPENEMRSTPLVSFRASDADIGNLGFTYDFANVDANVDDALEPTRVSANYRDEMMLVRRHFGFRDNHLHLLKALDREAKSHFHFFVQVTDFQTPIFATPPLLPSSPGNVSLAGGPADRRLGLRLGGVNLTGLAEVFVDVLDVNDNHPIFVFPNASGPRGNVLNVSCHETMGTSLGRVEAYDADRGANGTIVYSLLKGPKAPAGLVHLDRQSGELFVNTGQLAEACGTSLGLLVTADDRGPEEAKRSRGWLRPVEKLLLLLQDRPVLAVVEAGGTLVRASTNQRAELGPTGASSTADTGLAGYSGFSA</sequence>
<feature type="chain" id="PRO_5018724625" description="Cadherin domain-containing protein" evidence="8">
    <location>
        <begin position="20"/>
        <end position="1079"/>
    </location>
</feature>
<evidence type="ECO:0000256" key="6">
    <source>
        <dbReference type="ARBA" id="ARBA00023136"/>
    </source>
</evidence>
<comment type="caution">
    <text evidence="10">The sequence shown here is derived from an EMBL/GenBank/DDBJ whole genome shotgun (WGS) entry which is preliminary data.</text>
</comment>
<keyword evidence="8" id="KW-0732">Signal</keyword>
<dbReference type="CDD" id="cd11304">
    <property type="entry name" value="Cadherin_repeat"/>
    <property type="match status" value="5"/>
</dbReference>
<feature type="domain" description="Cadherin" evidence="9">
    <location>
        <begin position="765"/>
        <end position="921"/>
    </location>
</feature>
<feature type="domain" description="Cadherin" evidence="9">
    <location>
        <begin position="943"/>
        <end position="1038"/>
    </location>
</feature>
<keyword evidence="6" id="KW-0472">Membrane</keyword>
<evidence type="ECO:0000256" key="8">
    <source>
        <dbReference type="SAM" id="SignalP"/>
    </source>
</evidence>
<dbReference type="PANTHER" id="PTHR24026:SF126">
    <property type="entry name" value="PROTOCADHERIN FAT 4"/>
    <property type="match status" value="1"/>
</dbReference>
<dbReference type="EMBL" id="CAAALY010025506">
    <property type="protein sequence ID" value="VEL15693.1"/>
    <property type="molecule type" value="Genomic_DNA"/>
</dbReference>
<dbReference type="Gene3D" id="2.60.40.60">
    <property type="entry name" value="Cadherins"/>
    <property type="match status" value="6"/>
</dbReference>
<dbReference type="PROSITE" id="PS00232">
    <property type="entry name" value="CADHERIN_1"/>
    <property type="match status" value="4"/>
</dbReference>